<dbReference type="Proteomes" id="UP000054477">
    <property type="component" value="Unassembled WGS sequence"/>
</dbReference>
<dbReference type="OrthoDB" id="3261813at2759"/>
<organism evidence="1 2">
    <name type="scientific">Laccaria amethystina LaAM-08-1</name>
    <dbReference type="NCBI Taxonomy" id="1095629"/>
    <lineage>
        <taxon>Eukaryota</taxon>
        <taxon>Fungi</taxon>
        <taxon>Dikarya</taxon>
        <taxon>Basidiomycota</taxon>
        <taxon>Agaricomycotina</taxon>
        <taxon>Agaricomycetes</taxon>
        <taxon>Agaricomycetidae</taxon>
        <taxon>Agaricales</taxon>
        <taxon>Agaricineae</taxon>
        <taxon>Hydnangiaceae</taxon>
        <taxon>Laccaria</taxon>
    </lineage>
</organism>
<reference evidence="1 2" key="1">
    <citation type="submission" date="2014-04" db="EMBL/GenBank/DDBJ databases">
        <authorList>
            <consortium name="DOE Joint Genome Institute"/>
            <person name="Kuo A."/>
            <person name="Kohler A."/>
            <person name="Nagy L.G."/>
            <person name="Floudas D."/>
            <person name="Copeland A."/>
            <person name="Barry K.W."/>
            <person name="Cichocki N."/>
            <person name="Veneault-Fourrey C."/>
            <person name="LaButti K."/>
            <person name="Lindquist E.A."/>
            <person name="Lipzen A."/>
            <person name="Lundell T."/>
            <person name="Morin E."/>
            <person name="Murat C."/>
            <person name="Sun H."/>
            <person name="Tunlid A."/>
            <person name="Henrissat B."/>
            <person name="Grigoriev I.V."/>
            <person name="Hibbett D.S."/>
            <person name="Martin F."/>
            <person name="Nordberg H.P."/>
            <person name="Cantor M.N."/>
            <person name="Hua S.X."/>
        </authorList>
    </citation>
    <scope>NUCLEOTIDE SEQUENCE [LARGE SCALE GENOMIC DNA]</scope>
    <source>
        <strain evidence="1 2">LaAM-08-1</strain>
    </source>
</reference>
<gene>
    <name evidence="1" type="ORF">K443DRAFT_16154</name>
</gene>
<evidence type="ECO:0000313" key="1">
    <source>
        <dbReference type="EMBL" id="KIJ89414.1"/>
    </source>
</evidence>
<name>A0A0C9WGG7_9AGAR</name>
<dbReference type="STRING" id="1095629.A0A0C9WGG7"/>
<proteinExistence type="predicted"/>
<dbReference type="HOGENOM" id="CLU_877351_0_0_1"/>
<sequence length="317" mass="35518">MLATHKYALPPASQTVIERYFHQHFSSGDINWRGRKPDDDKIHRLAARADGLLIWAATARLLVTNKFDTRYPHEILDQILSSEEKVVNQKDGAEDGQLERLYRGAISTLFPPHIRGMLRNFLAATVVLQEALPIGEFADLSGIPGPAAEEIHQRLAALQTQGDPKTNLISPAIQRFHASFVEFITTESDDQASQAISTTEAHYMLANRCLEIVFVELLQSFRGKTCTYRELRGVEPYAVKFWPLHFSSGTPRQRLAPPSGTVGMDLISDEAMHRWTTLFLPCIAARFQAGHNSLDGIQNASRLPHDSSHLIWGLGMR</sequence>
<evidence type="ECO:0000313" key="2">
    <source>
        <dbReference type="Proteomes" id="UP000054477"/>
    </source>
</evidence>
<dbReference type="AlphaFoldDB" id="A0A0C9WGG7"/>
<keyword evidence="2" id="KW-1185">Reference proteome</keyword>
<dbReference type="EMBL" id="KN839765">
    <property type="protein sequence ID" value="KIJ89414.1"/>
    <property type="molecule type" value="Genomic_DNA"/>
</dbReference>
<reference evidence="2" key="2">
    <citation type="submission" date="2015-01" db="EMBL/GenBank/DDBJ databases">
        <title>Evolutionary Origins and Diversification of the Mycorrhizal Mutualists.</title>
        <authorList>
            <consortium name="DOE Joint Genome Institute"/>
            <consortium name="Mycorrhizal Genomics Consortium"/>
            <person name="Kohler A."/>
            <person name="Kuo A."/>
            <person name="Nagy L.G."/>
            <person name="Floudas D."/>
            <person name="Copeland A."/>
            <person name="Barry K.W."/>
            <person name="Cichocki N."/>
            <person name="Veneault-Fourrey C."/>
            <person name="LaButti K."/>
            <person name="Lindquist E.A."/>
            <person name="Lipzen A."/>
            <person name="Lundell T."/>
            <person name="Morin E."/>
            <person name="Murat C."/>
            <person name="Riley R."/>
            <person name="Ohm R."/>
            <person name="Sun H."/>
            <person name="Tunlid A."/>
            <person name="Henrissat B."/>
            <person name="Grigoriev I.V."/>
            <person name="Hibbett D.S."/>
            <person name="Martin F."/>
        </authorList>
    </citation>
    <scope>NUCLEOTIDE SEQUENCE [LARGE SCALE GENOMIC DNA]</scope>
    <source>
        <strain evidence="2">LaAM-08-1</strain>
    </source>
</reference>
<protein>
    <submittedName>
        <fullName evidence="1">Uncharacterized protein</fullName>
    </submittedName>
</protein>
<accession>A0A0C9WGG7</accession>